<dbReference type="SUPFAM" id="SSF52540">
    <property type="entry name" value="P-loop containing nucleoside triphosphate hydrolases"/>
    <property type="match status" value="1"/>
</dbReference>
<dbReference type="SMART" id="SM00490">
    <property type="entry name" value="HELICc"/>
    <property type="match status" value="1"/>
</dbReference>
<evidence type="ECO:0000259" key="4">
    <source>
        <dbReference type="PROSITE" id="PS51192"/>
    </source>
</evidence>
<dbReference type="InterPro" id="IPR014001">
    <property type="entry name" value="Helicase_ATP-bd"/>
</dbReference>
<dbReference type="Pfam" id="PF04408">
    <property type="entry name" value="WHD_HA2"/>
    <property type="match status" value="1"/>
</dbReference>
<keyword evidence="7" id="KW-1185">Reference proteome</keyword>
<dbReference type="PANTHER" id="PTHR18934">
    <property type="entry name" value="ATP-DEPENDENT RNA HELICASE"/>
    <property type="match status" value="1"/>
</dbReference>
<reference evidence="6 7" key="1">
    <citation type="submission" date="2023-09" db="EMBL/GenBank/DDBJ databases">
        <title>Pangenome analysis of Batrachochytrium dendrobatidis and related Chytrids.</title>
        <authorList>
            <person name="Yacoub M.N."/>
            <person name="Stajich J.E."/>
            <person name="James T.Y."/>
        </authorList>
    </citation>
    <scope>NUCLEOTIDE SEQUENCE [LARGE SCALE GENOMIC DNA]</scope>
    <source>
        <strain evidence="6 7">JEL0888</strain>
    </source>
</reference>
<feature type="domain" description="Helicase ATP-binding" evidence="4">
    <location>
        <begin position="58"/>
        <end position="252"/>
    </location>
</feature>
<organism evidence="6 7">
    <name type="scientific">Polyrhizophydium stewartii</name>
    <dbReference type="NCBI Taxonomy" id="2732419"/>
    <lineage>
        <taxon>Eukaryota</taxon>
        <taxon>Fungi</taxon>
        <taxon>Fungi incertae sedis</taxon>
        <taxon>Chytridiomycota</taxon>
        <taxon>Chytridiomycota incertae sedis</taxon>
        <taxon>Chytridiomycetes</taxon>
        <taxon>Rhizophydiales</taxon>
        <taxon>Rhizophydiales incertae sedis</taxon>
        <taxon>Polyrhizophydium</taxon>
    </lineage>
</organism>
<accession>A0ABR4NLI3</accession>
<dbReference type="Gene3D" id="1.20.120.1080">
    <property type="match status" value="1"/>
</dbReference>
<dbReference type="EMBL" id="JADGIZ020000001">
    <property type="protein sequence ID" value="KAL2920381.1"/>
    <property type="molecule type" value="Genomic_DNA"/>
</dbReference>
<dbReference type="PANTHER" id="PTHR18934:SF85">
    <property type="entry name" value="ATP-DEPENDENT RNA HELICASE DHX8"/>
    <property type="match status" value="1"/>
</dbReference>
<dbReference type="Pfam" id="PF00270">
    <property type="entry name" value="DEAD"/>
    <property type="match status" value="1"/>
</dbReference>
<feature type="domain" description="Helicase C-terminal" evidence="5">
    <location>
        <begin position="281"/>
        <end position="460"/>
    </location>
</feature>
<sequence length="848" mass="90616">MGDDAAGEGDDTAGMDAACAPLDSTSARLDPSRARPPQPPMSAARRALPIFEYMHDLADAIAHHPFLVVAGDTGSGKTTQLPQYVVDLLPATDFARVVVTQPRRIAAIAAASRVAAERSSPLGGPDVGFAVRFERRLAPDTRIAYMTDGALLRMCVRDPRLDAFDLVVLDEAHERSVDTDLLFGLVRRAAAARQSGPADSASRVHSASDTANDLPRTSSRSRRPLHVVVMSATLDVDKFSDFFGSCPVFSVPGRMFDVDIMWQPKGNLAHLASSRSAVPRAVSACMHIFTQEQPGDVLVFLPGQNDIEAAIRDLADRHAALRSTSGAQQPRIALLPLYSTLPTHEQRQIFEPTPRDTRKFVFATNIAQTSVTVPGIRFVVDAGLAKVKAFDPRTGADALVVTPISQADAAQRAGRAGRTASGRVFRLYSRQAFESMSAHPIPEIQRASLIATVLALKRLGVRDVLHFDFLDPPDPALVVAASVHLYLLGAIDEDGRLTPLGAQIAEFPCSPSLACALVAAATEFDCLDAVATIAAMISCEDPFAVPRSRGKQAEAEKLHASFHHPAGDPLTLLAVYTRWAKAEYSKQWCHDHFLHYRALKSARSVRDQLLDICSRLRVTPAAASNSRSDARPYPASQNPAKIVAALCRGLFMNAARRHPVRGYFTPYLAATAPASRSSGTSASGGKSSSAASLGSHLYGPTTASLMPLHIHPQSSLAPRASAADGSGDPAAESDIDWVVFGDVQIAAKAHMRGVCRIGFSMVDTLLKRASGIDVDRIMGIRNDDDLQDDSQTALTDTSVGADGAGGSSGADSKQLPGSTPLPEDIEADRAAHVEAARQRYLARKKAKQ</sequence>
<evidence type="ECO:0000256" key="2">
    <source>
        <dbReference type="ARBA" id="ARBA00022840"/>
    </source>
</evidence>
<protein>
    <submittedName>
        <fullName evidence="6">Uncharacterized protein</fullName>
    </submittedName>
</protein>
<evidence type="ECO:0000313" key="7">
    <source>
        <dbReference type="Proteomes" id="UP001527925"/>
    </source>
</evidence>
<evidence type="ECO:0000256" key="1">
    <source>
        <dbReference type="ARBA" id="ARBA00022741"/>
    </source>
</evidence>
<evidence type="ECO:0000313" key="6">
    <source>
        <dbReference type="EMBL" id="KAL2920381.1"/>
    </source>
</evidence>
<keyword evidence="1" id="KW-0547">Nucleotide-binding</keyword>
<dbReference type="InterPro" id="IPR048333">
    <property type="entry name" value="HA2_WH"/>
</dbReference>
<evidence type="ECO:0000256" key="3">
    <source>
        <dbReference type="SAM" id="MobiDB-lite"/>
    </source>
</evidence>
<dbReference type="Proteomes" id="UP001527925">
    <property type="component" value="Unassembled WGS sequence"/>
</dbReference>
<dbReference type="CDD" id="cd17917">
    <property type="entry name" value="DEXHc_RHA-like"/>
    <property type="match status" value="1"/>
</dbReference>
<feature type="compositionally biased region" description="Polar residues" evidence="3">
    <location>
        <begin position="203"/>
        <end position="217"/>
    </location>
</feature>
<dbReference type="Gene3D" id="3.40.50.300">
    <property type="entry name" value="P-loop containing nucleotide triphosphate hydrolases"/>
    <property type="match status" value="2"/>
</dbReference>
<feature type="region of interest" description="Disordered" evidence="3">
    <location>
        <begin position="795"/>
        <end position="848"/>
    </location>
</feature>
<dbReference type="InterPro" id="IPR001650">
    <property type="entry name" value="Helicase_C-like"/>
</dbReference>
<keyword evidence="2" id="KW-0067">ATP-binding</keyword>
<evidence type="ECO:0000259" key="5">
    <source>
        <dbReference type="PROSITE" id="PS51194"/>
    </source>
</evidence>
<dbReference type="Pfam" id="PF21010">
    <property type="entry name" value="HA2_C"/>
    <property type="match status" value="1"/>
</dbReference>
<feature type="compositionally biased region" description="Acidic residues" evidence="3">
    <location>
        <begin position="1"/>
        <end position="13"/>
    </location>
</feature>
<dbReference type="PROSITE" id="PS51192">
    <property type="entry name" value="HELICASE_ATP_BIND_1"/>
    <property type="match status" value="1"/>
</dbReference>
<dbReference type="InterPro" id="IPR007502">
    <property type="entry name" value="Helicase-assoc_dom"/>
</dbReference>
<proteinExistence type="predicted"/>
<dbReference type="InterPro" id="IPR011545">
    <property type="entry name" value="DEAD/DEAH_box_helicase_dom"/>
</dbReference>
<comment type="caution">
    <text evidence="6">The sequence shown here is derived from an EMBL/GenBank/DDBJ whole genome shotgun (WGS) entry which is preliminary data.</text>
</comment>
<feature type="region of interest" description="Disordered" evidence="3">
    <location>
        <begin position="1"/>
        <end position="41"/>
    </location>
</feature>
<feature type="region of interest" description="Disordered" evidence="3">
    <location>
        <begin position="196"/>
        <end position="219"/>
    </location>
</feature>
<dbReference type="Pfam" id="PF00271">
    <property type="entry name" value="Helicase_C"/>
    <property type="match status" value="1"/>
</dbReference>
<dbReference type="InterPro" id="IPR027417">
    <property type="entry name" value="P-loop_NTPase"/>
</dbReference>
<dbReference type="PROSITE" id="PS51194">
    <property type="entry name" value="HELICASE_CTER"/>
    <property type="match status" value="1"/>
</dbReference>
<dbReference type="CDD" id="cd18791">
    <property type="entry name" value="SF2_C_RHA"/>
    <property type="match status" value="1"/>
</dbReference>
<feature type="compositionally biased region" description="Basic and acidic residues" evidence="3">
    <location>
        <begin position="827"/>
        <end position="837"/>
    </location>
</feature>
<gene>
    <name evidence="6" type="ORF">HK105_200454</name>
</gene>
<dbReference type="SMART" id="SM00847">
    <property type="entry name" value="HA2"/>
    <property type="match status" value="1"/>
</dbReference>
<dbReference type="SMART" id="SM00487">
    <property type="entry name" value="DEXDc"/>
    <property type="match status" value="1"/>
</dbReference>
<name>A0ABR4NLI3_9FUNG</name>